<evidence type="ECO:0000313" key="4">
    <source>
        <dbReference type="Proteomes" id="UP000180043"/>
    </source>
</evidence>
<dbReference type="PANTHER" id="PTHR46268:SF6">
    <property type="entry name" value="UNIVERSAL STRESS PROTEIN UP12"/>
    <property type="match status" value="1"/>
</dbReference>
<dbReference type="PRINTS" id="PR01438">
    <property type="entry name" value="UNVRSLSTRESS"/>
</dbReference>
<dbReference type="PANTHER" id="PTHR46268">
    <property type="entry name" value="STRESS RESPONSE PROTEIN NHAX"/>
    <property type="match status" value="1"/>
</dbReference>
<organism evidence="3 4">
    <name type="scientific">Mycobacteroides chelonae</name>
    <name type="common">Mycobacterium chelonae</name>
    <dbReference type="NCBI Taxonomy" id="1774"/>
    <lineage>
        <taxon>Bacteria</taxon>
        <taxon>Bacillati</taxon>
        <taxon>Actinomycetota</taxon>
        <taxon>Actinomycetes</taxon>
        <taxon>Mycobacteriales</taxon>
        <taxon>Mycobacteriaceae</taxon>
        <taxon>Mycobacteroides</taxon>
    </lineage>
</organism>
<dbReference type="EMBL" id="MLIQ01000023">
    <property type="protein sequence ID" value="OHU51100.1"/>
    <property type="molecule type" value="Genomic_DNA"/>
</dbReference>
<comment type="caution">
    <text evidence="3">The sequence shown here is derived from an EMBL/GenBank/DDBJ whole genome shotgun (WGS) entry which is preliminary data.</text>
</comment>
<dbReference type="InterPro" id="IPR006016">
    <property type="entry name" value="UspA"/>
</dbReference>
<reference evidence="3 4" key="1">
    <citation type="submission" date="2016-10" db="EMBL/GenBank/DDBJ databases">
        <title>Evaluation of Human, Veterinary and Environmental Mycobacterium chelonae Isolates by Core Genome Phylogenomic Analysis, Targeted Gene Comparison, and Anti-microbial Susceptibility Patterns: A Tale of Mistaken Identities.</title>
        <authorList>
            <person name="Fogelson S.B."/>
            <person name="Camus A.C."/>
            <person name="Lorenz W."/>
            <person name="Vasireddy R."/>
            <person name="Vasireddy S."/>
            <person name="Smith T."/>
            <person name="Brown-Elliott B.A."/>
            <person name="Wallace R.J.Jr."/>
            <person name="Hasan N.A."/>
            <person name="Reischl U."/>
            <person name="Sanchez S."/>
        </authorList>
    </citation>
    <scope>NUCLEOTIDE SEQUENCE [LARGE SCALE GENOMIC DNA]</scope>
    <source>
        <strain evidence="3 4">15515</strain>
    </source>
</reference>
<feature type="domain" description="UspA" evidence="2">
    <location>
        <begin position="11"/>
        <end position="137"/>
    </location>
</feature>
<gene>
    <name evidence="3" type="ORF">BKG82_20780</name>
</gene>
<accession>A0A1S1LK04</accession>
<evidence type="ECO:0000313" key="3">
    <source>
        <dbReference type="EMBL" id="OHU51100.1"/>
    </source>
</evidence>
<dbReference type="AlphaFoldDB" id="A0A1S1LK04"/>
<dbReference type="Gene3D" id="3.40.50.620">
    <property type="entry name" value="HUPs"/>
    <property type="match status" value="2"/>
</dbReference>
<dbReference type="Pfam" id="PF00582">
    <property type="entry name" value="Usp"/>
    <property type="match status" value="1"/>
</dbReference>
<protein>
    <submittedName>
        <fullName evidence="3">Universal stress protein</fullName>
    </submittedName>
</protein>
<dbReference type="SUPFAM" id="SSF52402">
    <property type="entry name" value="Adenine nucleotide alpha hydrolases-like"/>
    <property type="match status" value="2"/>
</dbReference>
<dbReference type="RefSeq" id="WP_057967417.1">
    <property type="nucleotide sequence ID" value="NZ_MLII01000056.1"/>
</dbReference>
<dbReference type="InterPro" id="IPR014729">
    <property type="entry name" value="Rossmann-like_a/b/a_fold"/>
</dbReference>
<name>A0A1S1LK04_MYCCH</name>
<sequence length="286" mass="30705">MSEIPTSQSAVVVGIDGSRSAVRAALWAVDEALHRDVPLRLVHVAPQPEFPEFDNEPSTAGMALRHAVREIGSTRKPVKVHVDIRHGRVADVLLDASRNALMLCVGAIGISGSDTRKVGSTAAEVLRSVRCPVAVIRDGQVPAGAEPSVVVVEVDETHESVASLELAAHEARLRRAPMRVLLRHRPMPLFGHRVATLARGDRQVASVLLERRLAPIRVRHSDLDIRVLDPVGGTLDYLVRHGHSVQLVVLGAGDAAHVQELVGPNGCGVLGRTHCSVLVAARQRLL</sequence>
<dbReference type="InterPro" id="IPR006015">
    <property type="entry name" value="Universal_stress_UspA"/>
</dbReference>
<evidence type="ECO:0000256" key="1">
    <source>
        <dbReference type="ARBA" id="ARBA00008791"/>
    </source>
</evidence>
<evidence type="ECO:0000259" key="2">
    <source>
        <dbReference type="Pfam" id="PF00582"/>
    </source>
</evidence>
<comment type="similarity">
    <text evidence="1">Belongs to the universal stress protein A family.</text>
</comment>
<dbReference type="Proteomes" id="UP000180043">
    <property type="component" value="Unassembled WGS sequence"/>
</dbReference>
<proteinExistence type="inferred from homology"/>